<sequence>MASLSRWAEAETTAGSYSDGLREDVKRLLLEVDSLPNSSPSSKKLLSLSMELFKAGEIRAALLGADEALALKIPASF</sequence>
<accession>A0A242N7G9</accession>
<dbReference type="EMBL" id="NBTY01000028">
    <property type="protein sequence ID" value="OTP79354.1"/>
    <property type="molecule type" value="Genomic_DNA"/>
</dbReference>
<proteinExistence type="predicted"/>
<evidence type="ECO:0000313" key="1">
    <source>
        <dbReference type="EMBL" id="OTP79354.1"/>
    </source>
</evidence>
<gene>
    <name evidence="1" type="ORF">PAMC26510_05870</name>
</gene>
<protein>
    <submittedName>
        <fullName evidence="1">Uncharacterized protein</fullName>
    </submittedName>
</protein>
<name>A0A242N7G9_CABSO</name>
<dbReference type="AlphaFoldDB" id="A0A242N7G9"/>
<dbReference type="Proteomes" id="UP000194546">
    <property type="component" value="Unassembled WGS sequence"/>
</dbReference>
<comment type="caution">
    <text evidence="1">The sequence shown here is derived from an EMBL/GenBank/DDBJ whole genome shotgun (WGS) entry which is preliminary data.</text>
</comment>
<evidence type="ECO:0000313" key="2">
    <source>
        <dbReference type="Proteomes" id="UP000194546"/>
    </source>
</evidence>
<organism evidence="1 2">
    <name type="scientific">Caballeronia sordidicola</name>
    <name type="common">Burkholderia sordidicola</name>
    <dbReference type="NCBI Taxonomy" id="196367"/>
    <lineage>
        <taxon>Bacteria</taxon>
        <taxon>Pseudomonadati</taxon>
        <taxon>Pseudomonadota</taxon>
        <taxon>Betaproteobacteria</taxon>
        <taxon>Burkholderiales</taxon>
        <taxon>Burkholderiaceae</taxon>
        <taxon>Caballeronia</taxon>
    </lineage>
</organism>
<reference evidence="1 2" key="1">
    <citation type="submission" date="2017-03" db="EMBL/GenBank/DDBJ databases">
        <title>Genome analysis of strain PAMC 26510.</title>
        <authorList>
            <person name="Oh H.-M."/>
            <person name="Yang J.-A."/>
        </authorList>
    </citation>
    <scope>NUCLEOTIDE SEQUENCE [LARGE SCALE GENOMIC DNA]</scope>
    <source>
        <strain evidence="1 2">PAMC 26510</strain>
    </source>
</reference>